<sequence length="359" mass="39569">MADKGTWPWNLPEVTPEQLLQEYHSHRDKQPILYNEAIDKNYSAEQLPHNFTRVVEGDMIPVTNHAAQQLAKRCADLYDKFVASSRHHHKCEDTEEGPAMNNNADAEATTSNDDENIDSNIASSQILHITTSDFIEFTTLFHNLSCLNQASHAGHSCLNGHHDQRQLHTQHDIAPSSRDTNLPFLHHETFPEEAYQTRSPLAQDEPDAPLYNKDLLRAQQPVAAAAAAAEVQKQGIEHGGLQHQQHQQQQPSPSHAMATDTTTSTTAAAAALEAVLARVRAIRRAVEGGSAAAAREGLRWLEGEVERMLEGCAAGRGDGTTSEDENRSGGHLDPRARVAGQQDDAELELDAWLDLSRFS</sequence>
<organism evidence="2 3">
    <name type="scientific">Thermothelomyces thermophilus (strain ATCC 42464 / BCRC 31852 / DSM 1799)</name>
    <name type="common">Sporotrichum thermophile</name>
    <dbReference type="NCBI Taxonomy" id="573729"/>
    <lineage>
        <taxon>Eukaryota</taxon>
        <taxon>Fungi</taxon>
        <taxon>Dikarya</taxon>
        <taxon>Ascomycota</taxon>
        <taxon>Pezizomycotina</taxon>
        <taxon>Sordariomycetes</taxon>
        <taxon>Sordariomycetidae</taxon>
        <taxon>Sordariales</taxon>
        <taxon>Chaetomiaceae</taxon>
        <taxon>Thermothelomyces</taxon>
    </lineage>
</organism>
<reference evidence="2 3" key="1">
    <citation type="journal article" date="2011" name="Nat. Biotechnol.">
        <title>Comparative genomic analysis of the thermophilic biomass-degrading fungi Myceliophthora thermophila and Thielavia terrestris.</title>
        <authorList>
            <person name="Berka R.M."/>
            <person name="Grigoriev I.V."/>
            <person name="Otillar R."/>
            <person name="Salamov A."/>
            <person name="Grimwood J."/>
            <person name="Reid I."/>
            <person name="Ishmael N."/>
            <person name="John T."/>
            <person name="Darmond C."/>
            <person name="Moisan M.-C."/>
            <person name="Henrissat B."/>
            <person name="Coutinho P.M."/>
            <person name="Lombard V."/>
            <person name="Natvig D.O."/>
            <person name="Lindquist E."/>
            <person name="Schmutz J."/>
            <person name="Lucas S."/>
            <person name="Harris P."/>
            <person name="Powlowski J."/>
            <person name="Bellemare A."/>
            <person name="Taylor D."/>
            <person name="Butler G."/>
            <person name="de Vries R.P."/>
            <person name="Allijn I.E."/>
            <person name="van den Brink J."/>
            <person name="Ushinsky S."/>
            <person name="Storms R."/>
            <person name="Powell A.J."/>
            <person name="Paulsen I.T."/>
            <person name="Elbourne L.D.H."/>
            <person name="Baker S.E."/>
            <person name="Magnuson J."/>
            <person name="LaBoissiere S."/>
            <person name="Clutterbuck A.J."/>
            <person name="Martinez D."/>
            <person name="Wogulis M."/>
            <person name="de Leon A.L."/>
            <person name="Rey M.W."/>
            <person name="Tsang A."/>
        </authorList>
    </citation>
    <scope>NUCLEOTIDE SEQUENCE [LARGE SCALE GENOMIC DNA]</scope>
    <source>
        <strain evidence="3">ATCC 42464 / BCRC 31852 / DSM 1799</strain>
    </source>
</reference>
<gene>
    <name evidence="2" type="ORF">MYCTH_2128726</name>
</gene>
<dbReference type="AlphaFoldDB" id="G2QJ69"/>
<dbReference type="InParanoid" id="G2QJ69"/>
<feature type="compositionally biased region" description="Basic and acidic residues" evidence="1">
    <location>
        <begin position="324"/>
        <end position="336"/>
    </location>
</feature>
<dbReference type="Proteomes" id="UP000007322">
    <property type="component" value="Chromosome 5"/>
</dbReference>
<protein>
    <submittedName>
        <fullName evidence="2">Uncharacterized protein</fullName>
    </submittedName>
</protein>
<evidence type="ECO:0000313" key="2">
    <source>
        <dbReference type="EMBL" id="AEO59644.1"/>
    </source>
</evidence>
<evidence type="ECO:0000256" key="1">
    <source>
        <dbReference type="SAM" id="MobiDB-lite"/>
    </source>
</evidence>
<proteinExistence type="predicted"/>
<name>G2QJ69_THET4</name>
<dbReference type="EMBL" id="CP003006">
    <property type="protein sequence ID" value="AEO59644.1"/>
    <property type="molecule type" value="Genomic_DNA"/>
</dbReference>
<feature type="region of interest" description="Disordered" evidence="1">
    <location>
        <begin position="236"/>
        <end position="265"/>
    </location>
</feature>
<accession>G2QJ69</accession>
<dbReference type="OrthoDB" id="4590767at2759"/>
<feature type="region of interest" description="Disordered" evidence="1">
    <location>
        <begin position="89"/>
        <end position="117"/>
    </location>
</feature>
<dbReference type="HOGENOM" id="CLU_772040_0_0_1"/>
<feature type="compositionally biased region" description="Polar residues" evidence="1">
    <location>
        <begin position="100"/>
        <end position="111"/>
    </location>
</feature>
<evidence type="ECO:0000313" key="3">
    <source>
        <dbReference type="Proteomes" id="UP000007322"/>
    </source>
</evidence>
<feature type="region of interest" description="Disordered" evidence="1">
    <location>
        <begin position="313"/>
        <end position="343"/>
    </location>
</feature>
<keyword evidence="3" id="KW-1185">Reference proteome</keyword>
<dbReference type="VEuPathDB" id="FungiDB:MYCTH_2128726"/>
<feature type="compositionally biased region" description="Low complexity" evidence="1">
    <location>
        <begin position="242"/>
        <end position="265"/>
    </location>
</feature>
<dbReference type="GeneID" id="11506761"/>
<dbReference type="KEGG" id="mtm:MYCTH_2128726"/>
<dbReference type="RefSeq" id="XP_003664889.1">
    <property type="nucleotide sequence ID" value="XM_003664841.1"/>
</dbReference>